<keyword evidence="2" id="KW-0732">Signal</keyword>
<evidence type="ECO:0000313" key="3">
    <source>
        <dbReference type="EMBL" id="NYF54466.1"/>
    </source>
</evidence>
<evidence type="ECO:0000256" key="2">
    <source>
        <dbReference type="SAM" id="SignalP"/>
    </source>
</evidence>
<dbReference type="RefSeq" id="WP_179801192.1">
    <property type="nucleotide sequence ID" value="NZ_JACCCQ010000001.1"/>
</dbReference>
<evidence type="ECO:0000256" key="1">
    <source>
        <dbReference type="SAM" id="MobiDB-lite"/>
    </source>
</evidence>
<sequence>MRRAILAITGLAASTSALVVLKGSPGASQVAQGLPADQASVAPAAGDPGAAGGVRPTPRPSASGRVPAARPTSGASRTPRSTTGTSAPAAPRTTAAPKPTLRTVSGPTVTYEYGSLSVQITLSGSRIVNATGIGLPQSGQSGQRSDDVQRTYSGTSGEVVQQQSADLDTVSNATATSNAYQQSLQAAIDRAG</sequence>
<feature type="compositionally biased region" description="Low complexity" evidence="1">
    <location>
        <begin position="70"/>
        <end position="100"/>
    </location>
</feature>
<name>A0ABX2RDP0_9ACTN</name>
<dbReference type="EMBL" id="JACCCQ010000001">
    <property type="protein sequence ID" value="NYF54466.1"/>
    <property type="molecule type" value="Genomic_DNA"/>
</dbReference>
<proteinExistence type="predicted"/>
<gene>
    <name evidence="3" type="ORF">HDA35_000297</name>
</gene>
<feature type="signal peptide" evidence="2">
    <location>
        <begin position="1"/>
        <end position="19"/>
    </location>
</feature>
<reference evidence="3 4" key="1">
    <citation type="submission" date="2020-07" db="EMBL/GenBank/DDBJ databases">
        <title>Sequencing the genomes of 1000 actinobacteria strains.</title>
        <authorList>
            <person name="Klenk H.-P."/>
        </authorList>
    </citation>
    <scope>NUCLEOTIDE SEQUENCE [LARGE SCALE GENOMIC DNA]</scope>
    <source>
        <strain evidence="3 4">DSM 43814</strain>
    </source>
</reference>
<feature type="region of interest" description="Disordered" evidence="1">
    <location>
        <begin position="133"/>
        <end position="169"/>
    </location>
</feature>
<accession>A0ABX2RDP0</accession>
<protein>
    <submittedName>
        <fullName evidence="3">Uncharacterized protein with FMN-binding domain</fullName>
    </submittedName>
</protein>
<dbReference type="Proteomes" id="UP000631553">
    <property type="component" value="Unassembled WGS sequence"/>
</dbReference>
<feature type="chain" id="PRO_5046090148" evidence="2">
    <location>
        <begin position="20"/>
        <end position="192"/>
    </location>
</feature>
<feature type="compositionally biased region" description="Polar residues" evidence="1">
    <location>
        <begin position="150"/>
        <end position="169"/>
    </location>
</feature>
<keyword evidence="4" id="KW-1185">Reference proteome</keyword>
<feature type="region of interest" description="Disordered" evidence="1">
    <location>
        <begin position="27"/>
        <end position="106"/>
    </location>
</feature>
<comment type="caution">
    <text evidence="3">The sequence shown here is derived from an EMBL/GenBank/DDBJ whole genome shotgun (WGS) entry which is preliminary data.</text>
</comment>
<organism evidence="3 4">
    <name type="scientific">Micromonospora purpureochromogenes</name>
    <dbReference type="NCBI Taxonomy" id="47872"/>
    <lineage>
        <taxon>Bacteria</taxon>
        <taxon>Bacillati</taxon>
        <taxon>Actinomycetota</taxon>
        <taxon>Actinomycetes</taxon>
        <taxon>Micromonosporales</taxon>
        <taxon>Micromonosporaceae</taxon>
        <taxon>Micromonospora</taxon>
    </lineage>
</organism>
<evidence type="ECO:0000313" key="4">
    <source>
        <dbReference type="Proteomes" id="UP000631553"/>
    </source>
</evidence>